<dbReference type="SUPFAM" id="SSF47384">
    <property type="entry name" value="Homodimeric domain of signal transducing histidine kinase"/>
    <property type="match status" value="1"/>
</dbReference>
<keyword evidence="10" id="KW-0902">Two-component regulatory system</keyword>
<dbReference type="GO" id="GO:0005886">
    <property type="term" value="C:plasma membrane"/>
    <property type="evidence" value="ECO:0007669"/>
    <property type="project" value="UniProtKB-SubCell"/>
</dbReference>
<evidence type="ECO:0000256" key="8">
    <source>
        <dbReference type="ARBA" id="ARBA00022777"/>
    </source>
</evidence>
<dbReference type="InterPro" id="IPR035965">
    <property type="entry name" value="PAS-like_dom_sf"/>
</dbReference>
<gene>
    <name evidence="14" type="ORF">JK634_15085</name>
</gene>
<dbReference type="RefSeq" id="WP_202768505.1">
    <property type="nucleotide sequence ID" value="NZ_JAESWA010000023.1"/>
</dbReference>
<evidence type="ECO:0000256" key="6">
    <source>
        <dbReference type="ARBA" id="ARBA00022679"/>
    </source>
</evidence>
<dbReference type="InterPro" id="IPR000700">
    <property type="entry name" value="PAS-assoc_C"/>
</dbReference>
<evidence type="ECO:0000313" key="15">
    <source>
        <dbReference type="Proteomes" id="UP000623681"/>
    </source>
</evidence>
<dbReference type="Gene3D" id="3.30.450.20">
    <property type="entry name" value="PAS domain"/>
    <property type="match status" value="3"/>
</dbReference>
<keyword evidence="6" id="KW-0808">Transferase</keyword>
<evidence type="ECO:0000256" key="1">
    <source>
        <dbReference type="ARBA" id="ARBA00000085"/>
    </source>
</evidence>
<feature type="domain" description="Histidine kinase" evidence="12">
    <location>
        <begin position="657"/>
        <end position="876"/>
    </location>
</feature>
<evidence type="ECO:0000256" key="2">
    <source>
        <dbReference type="ARBA" id="ARBA00004236"/>
    </source>
</evidence>
<dbReference type="PROSITE" id="PS50113">
    <property type="entry name" value="PAC"/>
    <property type="match status" value="1"/>
</dbReference>
<dbReference type="Proteomes" id="UP000623681">
    <property type="component" value="Unassembled WGS sequence"/>
</dbReference>
<dbReference type="InterPro" id="IPR005467">
    <property type="entry name" value="His_kinase_dom"/>
</dbReference>
<dbReference type="GO" id="GO:0005524">
    <property type="term" value="F:ATP binding"/>
    <property type="evidence" value="ECO:0007669"/>
    <property type="project" value="UniProtKB-KW"/>
</dbReference>
<dbReference type="GO" id="GO:0000155">
    <property type="term" value="F:phosphorelay sensor kinase activity"/>
    <property type="evidence" value="ECO:0007669"/>
    <property type="project" value="InterPro"/>
</dbReference>
<accession>A0A937FIT5</accession>
<comment type="catalytic activity">
    <reaction evidence="1">
        <text>ATP + protein L-histidine = ADP + protein N-phospho-L-histidine.</text>
        <dbReference type="EC" id="2.7.13.3"/>
    </reaction>
</comment>
<dbReference type="PRINTS" id="PR00344">
    <property type="entry name" value="BCTRLSENSOR"/>
</dbReference>
<evidence type="ECO:0000259" key="13">
    <source>
        <dbReference type="PROSITE" id="PS50113"/>
    </source>
</evidence>
<evidence type="ECO:0000256" key="10">
    <source>
        <dbReference type="ARBA" id="ARBA00023012"/>
    </source>
</evidence>
<keyword evidence="5" id="KW-0597">Phosphoprotein</keyword>
<evidence type="ECO:0000259" key="12">
    <source>
        <dbReference type="PROSITE" id="PS50109"/>
    </source>
</evidence>
<feature type="domain" description="PAC" evidence="13">
    <location>
        <begin position="446"/>
        <end position="500"/>
    </location>
</feature>
<dbReference type="InterPro" id="IPR003661">
    <property type="entry name" value="HisK_dim/P_dom"/>
</dbReference>
<evidence type="ECO:0000313" key="14">
    <source>
        <dbReference type="EMBL" id="MBL4933137.1"/>
    </source>
</evidence>
<dbReference type="Gene3D" id="3.30.565.10">
    <property type="entry name" value="Histidine kinase-like ATPase, C-terminal domain"/>
    <property type="match status" value="1"/>
</dbReference>
<dbReference type="PROSITE" id="PS50109">
    <property type="entry name" value="HIS_KIN"/>
    <property type="match status" value="1"/>
</dbReference>
<evidence type="ECO:0000256" key="3">
    <source>
        <dbReference type="ARBA" id="ARBA00012438"/>
    </source>
</evidence>
<dbReference type="SMART" id="SM00388">
    <property type="entry name" value="HisKA"/>
    <property type="match status" value="1"/>
</dbReference>
<proteinExistence type="predicted"/>
<dbReference type="InterPro" id="IPR036097">
    <property type="entry name" value="HisK_dim/P_sf"/>
</dbReference>
<evidence type="ECO:0000256" key="4">
    <source>
        <dbReference type="ARBA" id="ARBA00022475"/>
    </source>
</evidence>
<dbReference type="GO" id="GO:0009927">
    <property type="term" value="F:histidine phosphotransfer kinase activity"/>
    <property type="evidence" value="ECO:0007669"/>
    <property type="project" value="TreeGrafter"/>
</dbReference>
<dbReference type="EMBL" id="JAESWA010000023">
    <property type="protein sequence ID" value="MBL4933137.1"/>
    <property type="molecule type" value="Genomic_DNA"/>
</dbReference>
<evidence type="ECO:0000256" key="9">
    <source>
        <dbReference type="ARBA" id="ARBA00022840"/>
    </source>
</evidence>
<evidence type="ECO:0000256" key="5">
    <source>
        <dbReference type="ARBA" id="ARBA00022553"/>
    </source>
</evidence>
<dbReference type="EC" id="2.7.13.3" evidence="3"/>
<organism evidence="14 15">
    <name type="scientific">Clostridium paridis</name>
    <dbReference type="NCBI Taxonomy" id="2803863"/>
    <lineage>
        <taxon>Bacteria</taxon>
        <taxon>Bacillati</taxon>
        <taxon>Bacillota</taxon>
        <taxon>Clostridia</taxon>
        <taxon>Eubacteriales</taxon>
        <taxon>Clostridiaceae</taxon>
        <taxon>Clostridium</taxon>
    </lineage>
</organism>
<dbReference type="InterPro" id="IPR000014">
    <property type="entry name" value="PAS"/>
</dbReference>
<name>A0A937FIT5_9CLOT</name>
<protein>
    <recommendedName>
        <fullName evidence="3">histidine kinase</fullName>
        <ecNumber evidence="3">2.7.13.3</ecNumber>
    </recommendedName>
</protein>
<dbReference type="Pfam" id="PF00512">
    <property type="entry name" value="HisKA"/>
    <property type="match status" value="1"/>
</dbReference>
<dbReference type="Pfam" id="PF13426">
    <property type="entry name" value="PAS_9"/>
    <property type="match status" value="3"/>
</dbReference>
<keyword evidence="7" id="KW-0547">Nucleotide-binding</keyword>
<keyword evidence="9" id="KW-0067">ATP-binding</keyword>
<dbReference type="Pfam" id="PF02518">
    <property type="entry name" value="HATPase_c"/>
    <property type="match status" value="1"/>
</dbReference>
<comment type="subcellular location">
    <subcellularLocation>
        <location evidence="2">Cell membrane</location>
    </subcellularLocation>
</comment>
<dbReference type="InterPro" id="IPR004358">
    <property type="entry name" value="Sig_transdc_His_kin-like_C"/>
</dbReference>
<dbReference type="SUPFAM" id="SSF55874">
    <property type="entry name" value="ATPase domain of HSP90 chaperone/DNA topoisomerase II/histidine kinase"/>
    <property type="match status" value="1"/>
</dbReference>
<keyword evidence="11" id="KW-0472">Membrane</keyword>
<dbReference type="SUPFAM" id="SSF55785">
    <property type="entry name" value="PYP-like sensor domain (PAS domain)"/>
    <property type="match status" value="2"/>
</dbReference>
<dbReference type="PANTHER" id="PTHR43047:SF72">
    <property type="entry name" value="OSMOSENSING HISTIDINE PROTEIN KINASE SLN1"/>
    <property type="match status" value="1"/>
</dbReference>
<dbReference type="CDD" id="cd16922">
    <property type="entry name" value="HATPase_EvgS-ArcB-TorS-like"/>
    <property type="match status" value="1"/>
</dbReference>
<dbReference type="CDD" id="cd00082">
    <property type="entry name" value="HisKA"/>
    <property type="match status" value="1"/>
</dbReference>
<keyword evidence="8" id="KW-0418">Kinase</keyword>
<dbReference type="AlphaFoldDB" id="A0A937FIT5"/>
<sequence length="907" mass="104410">MHANNSFNSLKEVPYILVKNQIVTKVSNEFTNITEYTFEELLNKNISDVLITLKVGPDININNINDKVEYFLFSKSLEVRFVNIKVIDVKDERIYIFLKRTNFDAKRKFPFINTLCSDNFYGVGIFSVPDGTLIKANSRYISIFDAPYNIKENCVGKNVYEFLTGFKGSSLEEVWRNVLETGKSNNYEEIMYDGLNRGTTYWKLYLIPIIENSEIKYCVVMSLDITEQVLSRKKIQEQGKIIKKQKEQLEEIIQGIDDAIFIYDSDKMPYLVNNSAKSYFPGYEVNDFGIAYMKYKYYDINGKEISIKENILSEILNKKVILNEMITMKNNEITRHLSINGRPIYNINGDIILVIICSRDITKDVEAKRIIEQQNKRLEAIIESVGDILTLIDVDGNLIKQSKLITNRFTDLKKAREAYEQADYFDFEGNKLRSEDICVSRVLKGEKVKNQKVKVIKDSSELYTITNGIPVFNSKGHVELGVFTTIDITELMEQEKKIKLQKELLEDVMENMHEMMIVFNKEGNVLFSDKKTRSEKLNIFEKIRNFFNLTTLYSMDGKVITYEESPLVRVMRGEKVKDEIAYFNCCGKTYYTTYCAKGVYDENGDFLYGIFYRRDMTEFVENQNKLRVMQERLLVAEMEKNESLTKALEMKDEFLSLVSHEFRTPLNVISTAIQAMNLICGEELSQKSKEYLGMIRQNTFRQLRLVNNLLDITRVNAGHIKINKKNIDIVFLTKAITESVCEYAFQKGVKVTFITSFNKKIVAIDDEKYERIVLNLLSNSIKFTCKGQSIIVSIGYHKGSVCIEVKDNGIGIPEDKVETIFERFGQVDSSLSRQAEGTGIGLSLVKKFVEALGGSISVKSKVGEGSTFTVLIPDEIVSEEDKEKQLEDLLDNRLVQSTHVEFSDIYI</sequence>
<reference evidence="14" key="1">
    <citation type="submission" date="2021-01" db="EMBL/GenBank/DDBJ databases">
        <title>Genome public.</title>
        <authorList>
            <person name="Liu C."/>
            <person name="Sun Q."/>
        </authorList>
    </citation>
    <scope>NUCLEOTIDE SEQUENCE</scope>
    <source>
        <strain evidence="14">YIM B02565</strain>
    </source>
</reference>
<keyword evidence="15" id="KW-1185">Reference proteome</keyword>
<dbReference type="SMART" id="SM00387">
    <property type="entry name" value="HATPase_c"/>
    <property type="match status" value="1"/>
</dbReference>
<dbReference type="InterPro" id="IPR013656">
    <property type="entry name" value="PAS_4"/>
</dbReference>
<dbReference type="Pfam" id="PF08448">
    <property type="entry name" value="PAS_4"/>
    <property type="match status" value="1"/>
</dbReference>
<dbReference type="Gene3D" id="1.10.287.130">
    <property type="match status" value="1"/>
</dbReference>
<dbReference type="InterPro" id="IPR003594">
    <property type="entry name" value="HATPase_dom"/>
</dbReference>
<evidence type="ECO:0000256" key="7">
    <source>
        <dbReference type="ARBA" id="ARBA00022741"/>
    </source>
</evidence>
<dbReference type="FunFam" id="3.30.565.10:FF:000023">
    <property type="entry name" value="PAS domain-containing sensor histidine kinase"/>
    <property type="match status" value="1"/>
</dbReference>
<keyword evidence="4" id="KW-1003">Cell membrane</keyword>
<dbReference type="InterPro" id="IPR036890">
    <property type="entry name" value="HATPase_C_sf"/>
</dbReference>
<evidence type="ECO:0000256" key="11">
    <source>
        <dbReference type="ARBA" id="ARBA00023136"/>
    </source>
</evidence>
<comment type="caution">
    <text evidence="14">The sequence shown here is derived from an EMBL/GenBank/DDBJ whole genome shotgun (WGS) entry which is preliminary data.</text>
</comment>
<dbReference type="PANTHER" id="PTHR43047">
    <property type="entry name" value="TWO-COMPONENT HISTIDINE PROTEIN KINASE"/>
    <property type="match status" value="1"/>
</dbReference>